<evidence type="ECO:0000256" key="2">
    <source>
        <dbReference type="SAM" id="MobiDB-lite"/>
    </source>
</evidence>
<evidence type="ECO:0000313" key="4">
    <source>
        <dbReference type="Proteomes" id="UP001163046"/>
    </source>
</evidence>
<dbReference type="GO" id="GO:0070876">
    <property type="term" value="C:SOSS complex"/>
    <property type="evidence" value="ECO:0007669"/>
    <property type="project" value="TreeGrafter"/>
</dbReference>
<dbReference type="EMBL" id="MU826353">
    <property type="protein sequence ID" value="KAJ7380501.1"/>
    <property type="molecule type" value="Genomic_DNA"/>
</dbReference>
<dbReference type="GO" id="GO:0003677">
    <property type="term" value="F:DNA binding"/>
    <property type="evidence" value="ECO:0007669"/>
    <property type="project" value="UniProtKB-KW"/>
</dbReference>
<feature type="compositionally biased region" description="Polar residues" evidence="2">
    <location>
        <begin position="244"/>
        <end position="254"/>
    </location>
</feature>
<evidence type="ECO:0000256" key="1">
    <source>
        <dbReference type="ARBA" id="ARBA00023125"/>
    </source>
</evidence>
<sequence>MADDSRHFTDVKDIRPGIKNLHCLFIVLDVGKATKTKDGHVVRACRVADKTGSITVSVWDEVGEILQPGDIIKFVRGYSSVWKGSLTLYTGRAGHLEKVGDFCMVFCEQPNMSDPNAEFIQQYKQSLQKGDQGRNSPNTSTMTATSTSTSPVAPRNQNHNTEHPPTMTPANNPHPPMGSNSASHRFHPYGRHDSQGNAPAKVDASRDPRLKLRGNNGGGNGNGNSGSFIPAASNGNNGNHNSSEQSIRNVINTSRDPRTRR</sequence>
<feature type="compositionally biased region" description="Polar residues" evidence="2">
    <location>
        <begin position="125"/>
        <end position="138"/>
    </location>
</feature>
<organism evidence="3 4">
    <name type="scientific">Desmophyllum pertusum</name>
    <dbReference type="NCBI Taxonomy" id="174260"/>
    <lineage>
        <taxon>Eukaryota</taxon>
        <taxon>Metazoa</taxon>
        <taxon>Cnidaria</taxon>
        <taxon>Anthozoa</taxon>
        <taxon>Hexacorallia</taxon>
        <taxon>Scleractinia</taxon>
        <taxon>Caryophylliina</taxon>
        <taxon>Caryophylliidae</taxon>
        <taxon>Desmophyllum</taxon>
    </lineage>
</organism>
<feature type="compositionally biased region" description="Low complexity" evidence="2">
    <location>
        <begin position="233"/>
        <end position="243"/>
    </location>
</feature>
<protein>
    <submittedName>
        <fullName evidence="3">SOSS complex subunit B1</fullName>
    </submittedName>
</protein>
<reference evidence="3" key="1">
    <citation type="submission" date="2023-01" db="EMBL/GenBank/DDBJ databases">
        <title>Genome assembly of the deep-sea coral Lophelia pertusa.</title>
        <authorList>
            <person name="Herrera S."/>
            <person name="Cordes E."/>
        </authorList>
    </citation>
    <scope>NUCLEOTIDE SEQUENCE</scope>
    <source>
        <strain evidence="3">USNM1676648</strain>
        <tissue evidence="3">Polyp</tissue>
    </source>
</reference>
<dbReference type="GO" id="GO:0000724">
    <property type="term" value="P:double-strand break repair via homologous recombination"/>
    <property type="evidence" value="ECO:0007669"/>
    <property type="project" value="TreeGrafter"/>
</dbReference>
<dbReference type="InterPro" id="IPR051231">
    <property type="entry name" value="SOSS-B"/>
</dbReference>
<dbReference type="Gene3D" id="2.40.50.140">
    <property type="entry name" value="Nucleic acid-binding proteins"/>
    <property type="match status" value="1"/>
</dbReference>
<gene>
    <name evidence="3" type="primary">NABP2_1</name>
    <name evidence="3" type="ORF">OS493_008964</name>
</gene>
<keyword evidence="1" id="KW-0238">DNA-binding</keyword>
<dbReference type="FunFam" id="2.40.50.140:FF:000072">
    <property type="entry name" value="SOSS complex subunit B2"/>
    <property type="match status" value="1"/>
</dbReference>
<dbReference type="SUPFAM" id="SSF50249">
    <property type="entry name" value="Nucleic acid-binding proteins"/>
    <property type="match status" value="1"/>
</dbReference>
<accession>A0A9X0CYS9</accession>
<dbReference type="CDD" id="cd04491">
    <property type="entry name" value="SoSSB_OBF"/>
    <property type="match status" value="1"/>
</dbReference>
<dbReference type="GO" id="GO:0005694">
    <property type="term" value="C:chromosome"/>
    <property type="evidence" value="ECO:0007669"/>
    <property type="project" value="UniProtKB-ARBA"/>
</dbReference>
<dbReference type="GO" id="GO:0010212">
    <property type="term" value="P:response to ionizing radiation"/>
    <property type="evidence" value="ECO:0007669"/>
    <property type="project" value="TreeGrafter"/>
</dbReference>
<dbReference type="PANTHER" id="PTHR13356">
    <property type="entry name" value="OB FOLD NUCLEIC ACID BINDING PROTEIN-RELATED"/>
    <property type="match status" value="1"/>
</dbReference>
<dbReference type="AlphaFoldDB" id="A0A9X0CYS9"/>
<comment type="caution">
    <text evidence="3">The sequence shown here is derived from an EMBL/GenBank/DDBJ whole genome shotgun (WGS) entry which is preliminary data.</text>
</comment>
<evidence type="ECO:0000313" key="3">
    <source>
        <dbReference type="EMBL" id="KAJ7380501.1"/>
    </source>
</evidence>
<feature type="region of interest" description="Disordered" evidence="2">
    <location>
        <begin position="125"/>
        <end position="261"/>
    </location>
</feature>
<dbReference type="Proteomes" id="UP001163046">
    <property type="component" value="Unassembled WGS sequence"/>
</dbReference>
<keyword evidence="4" id="KW-1185">Reference proteome</keyword>
<dbReference type="InterPro" id="IPR012340">
    <property type="entry name" value="NA-bd_OB-fold"/>
</dbReference>
<feature type="compositionally biased region" description="Low complexity" evidence="2">
    <location>
        <begin position="139"/>
        <end position="150"/>
    </location>
</feature>
<dbReference type="OrthoDB" id="295715at2759"/>
<feature type="compositionally biased region" description="Gly residues" evidence="2">
    <location>
        <begin position="215"/>
        <end position="224"/>
    </location>
</feature>
<dbReference type="GO" id="GO:0044818">
    <property type="term" value="P:mitotic G2/M transition checkpoint"/>
    <property type="evidence" value="ECO:0007669"/>
    <property type="project" value="TreeGrafter"/>
</dbReference>
<dbReference type="PANTHER" id="PTHR13356:SF0">
    <property type="entry name" value="SOSS COMPLEX SUBUNIT B HOMOLOG"/>
    <property type="match status" value="1"/>
</dbReference>
<proteinExistence type="predicted"/>
<name>A0A9X0CYS9_9CNID</name>